<dbReference type="RefSeq" id="WP_104850317.1">
    <property type="nucleotide sequence ID" value="NZ_PKOZ01000011.1"/>
</dbReference>
<gene>
    <name evidence="2" type="ORF">CYL18_14855</name>
</gene>
<evidence type="ECO:0000313" key="2">
    <source>
        <dbReference type="EMBL" id="PQD94316.1"/>
    </source>
</evidence>
<evidence type="ECO:0000313" key="3">
    <source>
        <dbReference type="Proteomes" id="UP000239663"/>
    </source>
</evidence>
<keyword evidence="1" id="KW-1133">Transmembrane helix</keyword>
<organism evidence="2 3">
    <name type="scientific">Pradoshia eiseniae</name>
    <dbReference type="NCBI Taxonomy" id="2064768"/>
    <lineage>
        <taxon>Bacteria</taxon>
        <taxon>Bacillati</taxon>
        <taxon>Bacillota</taxon>
        <taxon>Bacilli</taxon>
        <taxon>Bacillales</taxon>
        <taxon>Bacillaceae</taxon>
        <taxon>Pradoshia</taxon>
    </lineage>
</organism>
<evidence type="ECO:0000256" key="1">
    <source>
        <dbReference type="SAM" id="Phobius"/>
    </source>
</evidence>
<feature type="transmembrane region" description="Helical" evidence="1">
    <location>
        <begin position="144"/>
        <end position="165"/>
    </location>
</feature>
<accession>A0A2S7MX28</accession>
<protein>
    <submittedName>
        <fullName evidence="2">Uncharacterized protein</fullName>
    </submittedName>
</protein>
<dbReference type="Proteomes" id="UP000239663">
    <property type="component" value="Unassembled WGS sequence"/>
</dbReference>
<keyword evidence="1" id="KW-0472">Membrane</keyword>
<proteinExistence type="predicted"/>
<feature type="transmembrane region" description="Helical" evidence="1">
    <location>
        <begin position="21"/>
        <end position="46"/>
    </location>
</feature>
<feature type="transmembrane region" description="Helical" evidence="1">
    <location>
        <begin position="66"/>
        <end position="84"/>
    </location>
</feature>
<name>A0A2S7MX28_9BACI</name>
<feature type="transmembrane region" description="Helical" evidence="1">
    <location>
        <begin position="172"/>
        <end position="189"/>
    </location>
</feature>
<keyword evidence="1" id="KW-0812">Transmembrane</keyword>
<comment type="caution">
    <text evidence="2">The sequence shown here is derived from an EMBL/GenBank/DDBJ whole genome shotgun (WGS) entry which is preliminary data.</text>
</comment>
<feature type="transmembrane region" description="Helical" evidence="1">
    <location>
        <begin position="195"/>
        <end position="214"/>
    </location>
</feature>
<reference evidence="2 3" key="1">
    <citation type="submission" date="2017-12" db="EMBL/GenBank/DDBJ databases">
        <title>Taxonomic description and draft genome of Pradoshia cofamensis Gen. nov., sp. nov., a thermotolerant bacillale isolated from anterior gut of earthworm Eisenia fetida.</title>
        <authorList>
            <person name="Saha T."/>
            <person name="Chakraborty R."/>
        </authorList>
    </citation>
    <scope>NUCLEOTIDE SEQUENCE [LARGE SCALE GENOMIC DNA]</scope>
    <source>
        <strain evidence="2 3">EAG3</strain>
    </source>
</reference>
<keyword evidence="3" id="KW-1185">Reference proteome</keyword>
<dbReference type="AlphaFoldDB" id="A0A2S7MX28"/>
<dbReference type="EMBL" id="PKOZ01000011">
    <property type="protein sequence ID" value="PQD94316.1"/>
    <property type="molecule type" value="Genomic_DNA"/>
</dbReference>
<feature type="transmembrane region" description="Helical" evidence="1">
    <location>
        <begin position="105"/>
        <end position="132"/>
    </location>
</feature>
<sequence>MNEYSDLTTYEGIPARDDRHFFIILKIVLEILFVSFLIFIMADIAVWMEAHPPHFEFYGLHVSYEAFFMAKFGSIIVFSSWHIASYVRKLFDPSYDRSQDLGYKLIFWLASIVSLSSILIITVPFVIVFWPMSQQGVVVAWYEYIPAIAFIVGVLLALRTLVPAVWNHMQEAGGGSGFTFFLIHLIGWISLAGGLLFTAIIIFVIFIIMARFIFTVMRYIE</sequence>